<feature type="transmembrane region" description="Helical" evidence="1">
    <location>
        <begin position="65"/>
        <end position="84"/>
    </location>
</feature>
<keyword evidence="1" id="KW-0472">Membrane</keyword>
<protein>
    <submittedName>
        <fullName evidence="2">Uncharacterized protein</fullName>
    </submittedName>
</protein>
<proteinExistence type="predicted"/>
<dbReference type="Proteomes" id="UP001070238">
    <property type="component" value="Unassembled WGS sequence"/>
</dbReference>
<organism evidence="2 3">
    <name type="scientific">Corynebacterium antarcticum</name>
    <dbReference type="NCBI Taxonomy" id="2800405"/>
    <lineage>
        <taxon>Bacteria</taxon>
        <taxon>Bacillati</taxon>
        <taxon>Actinomycetota</taxon>
        <taxon>Actinomycetes</taxon>
        <taxon>Mycobacteriales</taxon>
        <taxon>Corynebacteriaceae</taxon>
        <taxon>Corynebacterium</taxon>
    </lineage>
</organism>
<name>A0A9Q4CEX3_9CORY</name>
<comment type="caution">
    <text evidence="2">The sequence shown here is derived from an EMBL/GenBank/DDBJ whole genome shotgun (WGS) entry which is preliminary data.</text>
</comment>
<keyword evidence="1" id="KW-0812">Transmembrane</keyword>
<feature type="transmembrane region" description="Helical" evidence="1">
    <location>
        <begin position="26"/>
        <end position="45"/>
    </location>
</feature>
<reference evidence="2" key="1">
    <citation type="submission" date="2022-11" db="EMBL/GenBank/DDBJ databases">
        <title>Corynebacterium sp. isolated from Penguins.</title>
        <authorList>
            <person name="Sedlar K."/>
            <person name="Svec P."/>
        </authorList>
    </citation>
    <scope>NUCLEOTIDE SEQUENCE</scope>
    <source>
        <strain evidence="2">P5875</strain>
    </source>
</reference>
<accession>A0A9Q4CEX3</accession>
<gene>
    <name evidence="2" type="ORF">OS123_06495</name>
</gene>
<evidence type="ECO:0000256" key="1">
    <source>
        <dbReference type="SAM" id="Phobius"/>
    </source>
</evidence>
<dbReference type="AlphaFoldDB" id="A0A9Q4CEX3"/>
<evidence type="ECO:0000313" key="2">
    <source>
        <dbReference type="EMBL" id="MCX7538189.1"/>
    </source>
</evidence>
<dbReference type="EMBL" id="JAPMKX010000002">
    <property type="protein sequence ID" value="MCX7538189.1"/>
    <property type="molecule type" value="Genomic_DNA"/>
</dbReference>
<evidence type="ECO:0000313" key="3">
    <source>
        <dbReference type="Proteomes" id="UP001070238"/>
    </source>
</evidence>
<dbReference type="RefSeq" id="WP_267169381.1">
    <property type="nucleotide sequence ID" value="NZ_JAPMKX010000002.1"/>
</dbReference>
<sequence length="88" mass="9485">MSTSPEAAVRDSGTDGYRRVHRISPLLRFWTVLLALVAVVVGNTVESVFEALRGLVSGKIHVDVRPLLIVIGGFAAVCALVWLVSGIW</sequence>
<keyword evidence="1" id="KW-1133">Transmembrane helix</keyword>